<dbReference type="AlphaFoldDB" id="A0A0D2PNF1"/>
<feature type="compositionally biased region" description="Low complexity" evidence="2">
    <location>
        <begin position="499"/>
        <end position="511"/>
    </location>
</feature>
<accession>A0A0D2PNF1</accession>
<evidence type="ECO:0000313" key="5">
    <source>
        <dbReference type="Proteomes" id="UP000054270"/>
    </source>
</evidence>
<sequence length="884" mass="97860">MLSSLGTPRPLPPAKARKASAMQKMSSSPPPAYGSPFTFPARRQLRQNILGSPMATTFQMVGWDSVGDNEQLNGTVMDDVAWMNEKSREELKDLLLKADVLIKERENELGITSAVCKGLFQNNVALKSKHEELLSRIPTSPARSTSSPSNLDYHSLLPEDSINLTTSFSESHVDRIRTPSPNLYRRHARKVSIAAADVSLLSDQNAELLDKLEKLEKEATSADQAGRRELKRLEKEITFLREALEKTQARSDELEEKVQGAVASQAWRRKKEREAKFRAMRNLGRGPSDSDANDQENKVQNFAPEGSTFGGPSETFSFFPMAESPDVNRRRKDNDNVVEIGAQLNSLKPHEHALISQLLVKVQELEEANAKILQQQSDTATQLSAVQRDTAHMSRVYECLADPDSVELELADAGCWYEDGERGDRLEIDSTTGQAICFRSLKRSLASEMEALRGTCIIHPEFTSSGKTRKTVIGLFDVEVPITEDQDGESQHSSEDVQPSSISASESPWSEGRNSSWSSGIGGIDAVPSTRLSPLHFFSPPSQILAELSPLGGRPTLETELARELNGTWADMQERNNEYPHNDHLRKSSLYDLSQLSVPPSPSPTSRAISRRASDELDYDVMRKALSMGTEDASMHTPRSASLIMPANSLQLSVEPPTPERHRIRQLQAGQSADPCLSSRPRSPRVTLMSDVLRSRSNRWVDRRFRHWSSERSLERVADAAFGRDGDAYTVASYGASSALAIPKRLMTAVDNMIGGFDSAIGISAADVDAEDSDDGRVLAPATPRAHEPRAHARRRSGGRGAYDRELDALTEPLGACAEMQLHADASPRKSSVDYEQQGVLLRVWLWVQFAIVVFVFLYAMARRGPTTVLVDGDKHKKAVSRRR</sequence>
<feature type="transmembrane region" description="Helical" evidence="3">
    <location>
        <begin position="840"/>
        <end position="860"/>
    </location>
</feature>
<dbReference type="OrthoDB" id="2670688at2759"/>
<dbReference type="OMA" id="QETENMS"/>
<feature type="region of interest" description="Disordered" evidence="2">
    <location>
        <begin position="1"/>
        <end position="37"/>
    </location>
</feature>
<evidence type="ECO:0000313" key="4">
    <source>
        <dbReference type="EMBL" id="KJA29701.1"/>
    </source>
</evidence>
<protein>
    <submittedName>
        <fullName evidence="4">Uncharacterized protein</fullName>
    </submittedName>
</protein>
<dbReference type="Proteomes" id="UP000054270">
    <property type="component" value="Unassembled WGS sequence"/>
</dbReference>
<feature type="region of interest" description="Disordered" evidence="2">
    <location>
        <begin position="484"/>
        <end position="517"/>
    </location>
</feature>
<keyword evidence="3" id="KW-0812">Transmembrane</keyword>
<keyword evidence="5" id="KW-1185">Reference proteome</keyword>
<evidence type="ECO:0000256" key="3">
    <source>
        <dbReference type="SAM" id="Phobius"/>
    </source>
</evidence>
<organism evidence="4 5">
    <name type="scientific">Hypholoma sublateritium (strain FD-334 SS-4)</name>
    <dbReference type="NCBI Taxonomy" id="945553"/>
    <lineage>
        <taxon>Eukaryota</taxon>
        <taxon>Fungi</taxon>
        <taxon>Dikarya</taxon>
        <taxon>Basidiomycota</taxon>
        <taxon>Agaricomycotina</taxon>
        <taxon>Agaricomycetes</taxon>
        <taxon>Agaricomycetidae</taxon>
        <taxon>Agaricales</taxon>
        <taxon>Agaricineae</taxon>
        <taxon>Strophariaceae</taxon>
        <taxon>Hypholoma</taxon>
    </lineage>
</organism>
<proteinExistence type="predicted"/>
<gene>
    <name evidence="4" type="ORF">HYPSUDRAFT_196048</name>
</gene>
<keyword evidence="3" id="KW-0472">Membrane</keyword>
<keyword evidence="3" id="KW-1133">Transmembrane helix</keyword>
<feature type="region of interest" description="Disordered" evidence="2">
    <location>
        <begin position="774"/>
        <end position="802"/>
    </location>
</feature>
<evidence type="ECO:0000256" key="1">
    <source>
        <dbReference type="SAM" id="Coils"/>
    </source>
</evidence>
<keyword evidence="1" id="KW-0175">Coiled coil</keyword>
<evidence type="ECO:0000256" key="2">
    <source>
        <dbReference type="SAM" id="MobiDB-lite"/>
    </source>
</evidence>
<dbReference type="STRING" id="945553.A0A0D2PNF1"/>
<dbReference type="EMBL" id="KN817518">
    <property type="protein sequence ID" value="KJA29701.1"/>
    <property type="molecule type" value="Genomic_DNA"/>
</dbReference>
<reference evidence="5" key="1">
    <citation type="submission" date="2014-04" db="EMBL/GenBank/DDBJ databases">
        <title>Evolutionary Origins and Diversification of the Mycorrhizal Mutualists.</title>
        <authorList>
            <consortium name="DOE Joint Genome Institute"/>
            <consortium name="Mycorrhizal Genomics Consortium"/>
            <person name="Kohler A."/>
            <person name="Kuo A."/>
            <person name="Nagy L.G."/>
            <person name="Floudas D."/>
            <person name="Copeland A."/>
            <person name="Barry K.W."/>
            <person name="Cichocki N."/>
            <person name="Veneault-Fourrey C."/>
            <person name="LaButti K."/>
            <person name="Lindquist E.A."/>
            <person name="Lipzen A."/>
            <person name="Lundell T."/>
            <person name="Morin E."/>
            <person name="Murat C."/>
            <person name="Riley R."/>
            <person name="Ohm R."/>
            <person name="Sun H."/>
            <person name="Tunlid A."/>
            <person name="Henrissat B."/>
            <person name="Grigoriev I.V."/>
            <person name="Hibbett D.S."/>
            <person name="Martin F."/>
        </authorList>
    </citation>
    <scope>NUCLEOTIDE SEQUENCE [LARGE SCALE GENOMIC DNA]</scope>
    <source>
        <strain evidence="5">FD-334 SS-4</strain>
    </source>
</reference>
<name>A0A0D2PNF1_HYPSF</name>
<feature type="coiled-coil region" evidence="1">
    <location>
        <begin position="198"/>
        <end position="264"/>
    </location>
</feature>